<dbReference type="AlphaFoldDB" id="A0AAU9JZ01"/>
<dbReference type="InterPro" id="IPR001623">
    <property type="entry name" value="DnaJ_domain"/>
</dbReference>
<dbReference type="Proteomes" id="UP001162131">
    <property type="component" value="Unassembled WGS sequence"/>
</dbReference>
<evidence type="ECO:0000256" key="1">
    <source>
        <dbReference type="SAM" id="MobiDB-lite"/>
    </source>
</evidence>
<name>A0AAU9JZ01_9CILI</name>
<feature type="region of interest" description="Disordered" evidence="1">
    <location>
        <begin position="156"/>
        <end position="221"/>
    </location>
</feature>
<dbReference type="GO" id="GO:0005634">
    <property type="term" value="C:nucleus"/>
    <property type="evidence" value="ECO:0007669"/>
    <property type="project" value="TreeGrafter"/>
</dbReference>
<proteinExistence type="predicted"/>
<evidence type="ECO:0000313" key="3">
    <source>
        <dbReference type="EMBL" id="CAG9330355.1"/>
    </source>
</evidence>
<dbReference type="CDD" id="cd06257">
    <property type="entry name" value="DnaJ"/>
    <property type="match status" value="1"/>
</dbReference>
<comment type="caution">
    <text evidence="3">The sequence shown here is derived from an EMBL/GenBank/DDBJ whole genome shotgun (WGS) entry which is preliminary data.</text>
</comment>
<dbReference type="PANTHER" id="PTHR15606:SF4">
    <property type="entry name" value="DNAJ HOMOLOG SUBFAMILY C MEMBER 8"/>
    <property type="match status" value="1"/>
</dbReference>
<dbReference type="SUPFAM" id="SSF46565">
    <property type="entry name" value="Chaperone J-domain"/>
    <property type="match status" value="1"/>
</dbReference>
<organism evidence="3 4">
    <name type="scientific">Blepharisma stoltei</name>
    <dbReference type="NCBI Taxonomy" id="1481888"/>
    <lineage>
        <taxon>Eukaryota</taxon>
        <taxon>Sar</taxon>
        <taxon>Alveolata</taxon>
        <taxon>Ciliophora</taxon>
        <taxon>Postciliodesmatophora</taxon>
        <taxon>Heterotrichea</taxon>
        <taxon>Heterotrichida</taxon>
        <taxon>Blepharismidae</taxon>
        <taxon>Blepharisma</taxon>
    </lineage>
</organism>
<keyword evidence="4" id="KW-1185">Reference proteome</keyword>
<dbReference type="InterPro" id="IPR036869">
    <property type="entry name" value="J_dom_sf"/>
</dbReference>
<dbReference type="Pfam" id="PF00226">
    <property type="entry name" value="DnaJ"/>
    <property type="match status" value="1"/>
</dbReference>
<dbReference type="EMBL" id="CAJZBQ010000051">
    <property type="protein sequence ID" value="CAG9330355.1"/>
    <property type="molecule type" value="Genomic_DNA"/>
</dbReference>
<dbReference type="SMART" id="SM00271">
    <property type="entry name" value="DnaJ"/>
    <property type="match status" value="1"/>
</dbReference>
<dbReference type="PROSITE" id="PS50076">
    <property type="entry name" value="DNAJ_2"/>
    <property type="match status" value="1"/>
</dbReference>
<dbReference type="InterPro" id="IPR042858">
    <property type="entry name" value="DNAJC8"/>
</dbReference>
<feature type="domain" description="J" evidence="2">
    <location>
        <begin position="28"/>
        <end position="92"/>
    </location>
</feature>
<dbReference type="PRINTS" id="PR00625">
    <property type="entry name" value="JDOMAIN"/>
</dbReference>
<evidence type="ECO:0000313" key="4">
    <source>
        <dbReference type="Proteomes" id="UP001162131"/>
    </source>
</evidence>
<reference evidence="3" key="1">
    <citation type="submission" date="2021-09" db="EMBL/GenBank/DDBJ databases">
        <authorList>
            <consortium name="AG Swart"/>
            <person name="Singh M."/>
            <person name="Singh A."/>
            <person name="Seah K."/>
            <person name="Emmerich C."/>
        </authorList>
    </citation>
    <scope>NUCLEOTIDE SEQUENCE</scope>
    <source>
        <strain evidence="3">ATCC30299</strain>
    </source>
</reference>
<protein>
    <recommendedName>
        <fullName evidence="2">J domain-containing protein</fullName>
    </recommendedName>
</protein>
<dbReference type="PANTHER" id="PTHR15606">
    <property type="entry name" value="DNAJ HOMOLOG SUBFAMILY C MEMBER 8/LIPOPOLYSACCHARIDE SPECIFIC RESPONSE-7-RELATED"/>
    <property type="match status" value="1"/>
</dbReference>
<dbReference type="Gene3D" id="1.10.287.110">
    <property type="entry name" value="DnaJ domain"/>
    <property type="match status" value="1"/>
</dbReference>
<feature type="compositionally biased region" description="Basic and acidic residues" evidence="1">
    <location>
        <begin position="156"/>
        <end position="185"/>
    </location>
</feature>
<accession>A0AAU9JZ01</accession>
<sequence length="221" mass="27114">MEKIRSNPGVMTSEAQLERLCAREKWVNPYEVLLLGPDSTDEEIRSKFRKISVLVHPDKCRDDRALHAFHILESAYKTLQDPEKKKTFQRIMREARERVEYERKKENCRRDMLGLAKLPEDTFSSEVQDMCNRIFREIEERKIHFDKYDFMAHKRQREEDERRKEEDERKTQDEKEWERSRDKRVNQWRTFTNKKDNKKSKKRMRGFEMKPPVVRMEERKS</sequence>
<gene>
    <name evidence="3" type="ORF">BSTOLATCC_MIC50948</name>
</gene>
<evidence type="ECO:0000259" key="2">
    <source>
        <dbReference type="PROSITE" id="PS50076"/>
    </source>
</evidence>